<gene>
    <name evidence="3" type="ORF">Adt_48875</name>
</gene>
<name>A0ABD1NPR1_9LAMI</name>
<dbReference type="Pfam" id="PF14111">
    <property type="entry name" value="DUF4283"/>
    <property type="match status" value="1"/>
</dbReference>
<dbReference type="InterPro" id="IPR025558">
    <property type="entry name" value="DUF4283"/>
</dbReference>
<reference evidence="4" key="1">
    <citation type="submission" date="2024-07" db="EMBL/GenBank/DDBJ databases">
        <title>Two chromosome-level genome assemblies of Korean endemic species Abeliophyllum distichum and Forsythia ovata (Oleaceae).</title>
        <authorList>
            <person name="Jang H."/>
        </authorList>
    </citation>
    <scope>NUCLEOTIDE SEQUENCE [LARGE SCALE GENOMIC DNA]</scope>
</reference>
<protein>
    <recommendedName>
        <fullName evidence="2">DUF4283 domain-containing protein</fullName>
    </recommendedName>
</protein>
<accession>A0ABD1NPR1</accession>
<dbReference type="Proteomes" id="UP001604336">
    <property type="component" value="Unassembled WGS sequence"/>
</dbReference>
<dbReference type="InterPro" id="IPR040256">
    <property type="entry name" value="At4g02000-like"/>
</dbReference>
<keyword evidence="4" id="KW-1185">Reference proteome</keyword>
<evidence type="ECO:0000313" key="3">
    <source>
        <dbReference type="EMBL" id="KAL2453618.1"/>
    </source>
</evidence>
<evidence type="ECO:0000256" key="1">
    <source>
        <dbReference type="SAM" id="MobiDB-lite"/>
    </source>
</evidence>
<dbReference type="AlphaFoldDB" id="A0ABD1NPR1"/>
<feature type="domain" description="DUF4283" evidence="2">
    <location>
        <begin position="171"/>
        <end position="250"/>
    </location>
</feature>
<evidence type="ECO:0000313" key="4">
    <source>
        <dbReference type="Proteomes" id="UP001604336"/>
    </source>
</evidence>
<feature type="region of interest" description="Disordered" evidence="1">
    <location>
        <begin position="1"/>
        <end position="22"/>
    </location>
</feature>
<comment type="caution">
    <text evidence="3">The sequence shown here is derived from an EMBL/GenBank/DDBJ whole genome shotgun (WGS) entry which is preliminary data.</text>
</comment>
<proteinExistence type="predicted"/>
<sequence>MGKKNRGLPAAKKGTEAVPKSVCSQPQIADSAMSVQKSGSNAFWDELCKDSPVRNQLDDSSSFPALTSKSVPITDSKLLKSGLDKQQLNSASISVTLGECDTVSEGSSEKNCPVKGVTNVASGSTPKEAKAPWVNLFKDNRKPNENLALRVYENLPDRVEFDVDDEDDLELSWGHCLIGYFAGRFPGKKALLNLCSSWDVEYEYHSHASGWLVFKFHDEASRDKVLKGGPYFVFGRPLLLKVMTKYFRFNDEEISLMPVWVVLPKLPLIYWNPKGLGKIASKIGKPISMDNLTSMRGRISYARVLVEIDAAKDLVRSVNVGMPNGDVYDQEVIYEHEPKFCSFCHMFGHSSKSCALYSQEKPAPNTAAQVQKSGTENQTDVLISGTEGQPEVLNSGTDRQTAVPISGKGRQPAGLISGTKVASKGTVSQPMVVPNPPAVVTSFELSQAQTVDVLPIIVSAESQGQPLEGEGDDAFIVVERKKKLTAAQKGKQQAKEQVSDSGGKAKAPYKAIGRETSKLSRSNDLPAKKGRSSLSLDKSKGHTLPLSS</sequence>
<organism evidence="3 4">
    <name type="scientific">Abeliophyllum distichum</name>
    <dbReference type="NCBI Taxonomy" id="126358"/>
    <lineage>
        <taxon>Eukaryota</taxon>
        <taxon>Viridiplantae</taxon>
        <taxon>Streptophyta</taxon>
        <taxon>Embryophyta</taxon>
        <taxon>Tracheophyta</taxon>
        <taxon>Spermatophyta</taxon>
        <taxon>Magnoliopsida</taxon>
        <taxon>eudicotyledons</taxon>
        <taxon>Gunneridae</taxon>
        <taxon>Pentapetalae</taxon>
        <taxon>asterids</taxon>
        <taxon>lamiids</taxon>
        <taxon>Lamiales</taxon>
        <taxon>Oleaceae</taxon>
        <taxon>Forsythieae</taxon>
        <taxon>Abeliophyllum</taxon>
    </lineage>
</organism>
<dbReference type="EMBL" id="JBFOLK010000613">
    <property type="protein sequence ID" value="KAL2453618.1"/>
    <property type="molecule type" value="Genomic_DNA"/>
</dbReference>
<evidence type="ECO:0000259" key="2">
    <source>
        <dbReference type="Pfam" id="PF14111"/>
    </source>
</evidence>
<dbReference type="PANTHER" id="PTHR31286">
    <property type="entry name" value="GLYCINE-RICH CELL WALL STRUCTURAL PROTEIN 1.8-LIKE"/>
    <property type="match status" value="1"/>
</dbReference>
<dbReference type="PANTHER" id="PTHR31286:SF168">
    <property type="entry name" value="DUF4283 DOMAIN-CONTAINING PROTEIN"/>
    <property type="match status" value="1"/>
</dbReference>
<feature type="region of interest" description="Disordered" evidence="1">
    <location>
        <begin position="486"/>
        <end position="548"/>
    </location>
</feature>